<accession>A0A498LBT0</accession>
<reference evidence="2 3" key="1">
    <citation type="submission" date="2018-03" db="EMBL/GenBank/DDBJ databases">
        <title>Draft genome sequence of Rohu Carp (Labeo rohita).</title>
        <authorList>
            <person name="Das P."/>
            <person name="Kushwaha B."/>
            <person name="Joshi C.G."/>
            <person name="Kumar D."/>
            <person name="Nagpure N.S."/>
            <person name="Sahoo L."/>
            <person name="Das S.P."/>
            <person name="Bit A."/>
            <person name="Patnaik S."/>
            <person name="Meher P.K."/>
            <person name="Jayasankar P."/>
            <person name="Koringa P.G."/>
            <person name="Patel N.V."/>
            <person name="Hinsu A.T."/>
            <person name="Kumar R."/>
            <person name="Pandey M."/>
            <person name="Agarwal S."/>
            <person name="Srivastava S."/>
            <person name="Singh M."/>
            <person name="Iquebal M.A."/>
            <person name="Jaiswal S."/>
            <person name="Angadi U.B."/>
            <person name="Kumar N."/>
            <person name="Raza M."/>
            <person name="Shah T.M."/>
            <person name="Rai A."/>
            <person name="Jena J.K."/>
        </authorList>
    </citation>
    <scope>NUCLEOTIDE SEQUENCE [LARGE SCALE GENOMIC DNA]</scope>
    <source>
        <strain evidence="2">DASCIFA01</strain>
        <tissue evidence="2">Testis</tissue>
    </source>
</reference>
<comment type="caution">
    <text evidence="2">The sequence shown here is derived from an EMBL/GenBank/DDBJ whole genome shotgun (WGS) entry which is preliminary data.</text>
</comment>
<dbReference type="AlphaFoldDB" id="A0A498LBT0"/>
<feature type="coiled-coil region" evidence="1">
    <location>
        <begin position="147"/>
        <end position="237"/>
    </location>
</feature>
<keyword evidence="3" id="KW-1185">Reference proteome</keyword>
<evidence type="ECO:0000256" key="1">
    <source>
        <dbReference type="SAM" id="Coils"/>
    </source>
</evidence>
<organism evidence="2 3">
    <name type="scientific">Labeo rohita</name>
    <name type="common">Indian major carp</name>
    <name type="synonym">Cyprinus rohita</name>
    <dbReference type="NCBI Taxonomy" id="84645"/>
    <lineage>
        <taxon>Eukaryota</taxon>
        <taxon>Metazoa</taxon>
        <taxon>Chordata</taxon>
        <taxon>Craniata</taxon>
        <taxon>Vertebrata</taxon>
        <taxon>Euteleostomi</taxon>
        <taxon>Actinopterygii</taxon>
        <taxon>Neopterygii</taxon>
        <taxon>Teleostei</taxon>
        <taxon>Ostariophysi</taxon>
        <taxon>Cypriniformes</taxon>
        <taxon>Cyprinidae</taxon>
        <taxon>Labeoninae</taxon>
        <taxon>Labeonini</taxon>
        <taxon>Labeo</taxon>
    </lineage>
</organism>
<dbReference type="EMBL" id="QBIY01013466">
    <property type="protein sequence ID" value="RXN03964.1"/>
    <property type="molecule type" value="Genomic_DNA"/>
</dbReference>
<gene>
    <name evidence="2" type="ORF">ROHU_034288</name>
</gene>
<evidence type="ECO:0000313" key="2">
    <source>
        <dbReference type="EMBL" id="RXN03964.1"/>
    </source>
</evidence>
<dbReference type="SUPFAM" id="SSF57997">
    <property type="entry name" value="Tropomyosin"/>
    <property type="match status" value="1"/>
</dbReference>
<protein>
    <submittedName>
        <fullName evidence="2">Uncharacterized protein</fullName>
    </submittedName>
</protein>
<keyword evidence="1" id="KW-0175">Coiled coil</keyword>
<dbReference type="Proteomes" id="UP000290572">
    <property type="component" value="Unassembled WGS sequence"/>
</dbReference>
<name>A0A498LBT0_LABRO</name>
<proteinExistence type="predicted"/>
<evidence type="ECO:0000313" key="3">
    <source>
        <dbReference type="Proteomes" id="UP000290572"/>
    </source>
</evidence>
<sequence>MSASSEPVNRSVRPKRHPAYLQDYEVDLQSFHKSASPVVTREQAVESSDDDFYSSQTSNIIRHRQDAALRGLPIFLREEPGKLFKQCLETDPHDVAVKGVAVGVLYVLEDCAVETSSPKVQNISLIVEESVVLQDIADTLYDLLQELGATKEKLQSTETRLKALETSQQELMSKHANSKAQIDKIKKENKDLLQERRATKEKLQSTETRLKALETSQQELMSKHANSEAQIDKIKMEKQGVPAFQRMCKDIQRLDCTALAT</sequence>